<dbReference type="Gene3D" id="3.60.21.10">
    <property type="match status" value="1"/>
</dbReference>
<dbReference type="InterPro" id="IPR029052">
    <property type="entry name" value="Metallo-depent_PP-like"/>
</dbReference>
<dbReference type="Proteomes" id="UP000469424">
    <property type="component" value="Unassembled WGS sequence"/>
</dbReference>
<dbReference type="PANTHER" id="PTHR31302">
    <property type="entry name" value="TRANSMEMBRANE PROTEIN WITH METALLOPHOSPHOESTERASE DOMAIN-RELATED"/>
    <property type="match status" value="1"/>
</dbReference>
<dbReference type="PIRSF" id="PIRSF033094">
    <property type="entry name" value="Pesterase_CT488"/>
    <property type="match status" value="1"/>
</dbReference>
<organism evidence="2 3">
    <name type="scientific">Mogibacterium kristiansenii</name>
    <dbReference type="NCBI Taxonomy" id="2606708"/>
    <lineage>
        <taxon>Bacteria</taxon>
        <taxon>Bacillati</taxon>
        <taxon>Bacillota</taxon>
        <taxon>Clostridia</taxon>
        <taxon>Peptostreptococcales</taxon>
        <taxon>Anaerovoracaceae</taxon>
        <taxon>Mogibacterium</taxon>
    </lineage>
</organism>
<reference evidence="2 3" key="1">
    <citation type="submission" date="2019-08" db="EMBL/GenBank/DDBJ databases">
        <title>In-depth cultivation of the pig gut microbiome towards novel bacterial diversity and tailored functional studies.</title>
        <authorList>
            <person name="Wylensek D."/>
            <person name="Hitch T.C.A."/>
            <person name="Clavel T."/>
        </authorList>
    </citation>
    <scope>NUCLEOTIDE SEQUENCE [LARGE SCALE GENOMIC DNA]</scope>
    <source>
        <strain evidence="2 3">WCA-MUC-591-APC-4B</strain>
    </source>
</reference>
<dbReference type="InterPro" id="IPR051158">
    <property type="entry name" value="Metallophosphoesterase_sf"/>
</dbReference>
<dbReference type="AlphaFoldDB" id="A0A6N7XA55"/>
<dbReference type="SUPFAM" id="SSF56300">
    <property type="entry name" value="Metallo-dependent phosphatases"/>
    <property type="match status" value="1"/>
</dbReference>
<gene>
    <name evidence="2" type="ORF">FYJ65_08610</name>
</gene>
<dbReference type="RefSeq" id="WP_288964119.1">
    <property type="nucleotide sequence ID" value="NZ_VUNA01000022.1"/>
</dbReference>
<protein>
    <submittedName>
        <fullName evidence="2">Serine/threonine protein phosphatase</fullName>
    </submittedName>
</protein>
<evidence type="ECO:0000313" key="2">
    <source>
        <dbReference type="EMBL" id="MST71363.1"/>
    </source>
</evidence>
<dbReference type="PANTHER" id="PTHR31302:SF22">
    <property type="entry name" value="PHOSPHOESTERASE"/>
    <property type="match status" value="1"/>
</dbReference>
<feature type="domain" description="Calcineurin-like phosphoesterase" evidence="1">
    <location>
        <begin position="1"/>
        <end position="205"/>
    </location>
</feature>
<proteinExistence type="predicted"/>
<evidence type="ECO:0000259" key="1">
    <source>
        <dbReference type="Pfam" id="PF00149"/>
    </source>
</evidence>
<dbReference type="EMBL" id="VUNA01000022">
    <property type="protein sequence ID" value="MST71363.1"/>
    <property type="molecule type" value="Genomic_DNA"/>
</dbReference>
<dbReference type="GO" id="GO:0016787">
    <property type="term" value="F:hydrolase activity"/>
    <property type="evidence" value="ECO:0007669"/>
    <property type="project" value="InterPro"/>
</dbReference>
<dbReference type="InterPro" id="IPR014578">
    <property type="entry name" value="Pesterase_CT488"/>
</dbReference>
<dbReference type="InterPro" id="IPR004843">
    <property type="entry name" value="Calcineurin-like_PHP"/>
</dbReference>
<accession>A0A6N7XA55</accession>
<name>A0A6N7XA55_9FIRM</name>
<evidence type="ECO:0000313" key="3">
    <source>
        <dbReference type="Proteomes" id="UP000469424"/>
    </source>
</evidence>
<comment type="caution">
    <text evidence="2">The sequence shown here is derived from an EMBL/GenBank/DDBJ whole genome shotgun (WGS) entry which is preliminary data.</text>
</comment>
<keyword evidence="3" id="KW-1185">Reference proteome</keyword>
<sequence>MKIFAIADLHLSFHENIDKPMSIFGAGWEDYEKRLSDYWHELISPEDVVILPGDLSWGLSLEEALPDLEWIHRLPGRKVLLKGNHDLWWSRITYLNTLYEDIHFLQNDCVLLTEEETGGERIAICGSRGWVLPGSDDFTEHDRKIWTRELGRMRNSLNAAMKSSPDRIIAALHYPPAEMARKESDMTELLREYPVSDCVYGHLHGMHAFEKGIKYEQDGIRYYLTSLDYLGGKPKRIWG</sequence>
<dbReference type="Pfam" id="PF00149">
    <property type="entry name" value="Metallophos"/>
    <property type="match status" value="1"/>
</dbReference>